<dbReference type="CDD" id="cd05305">
    <property type="entry name" value="L-AlaDH"/>
    <property type="match status" value="1"/>
</dbReference>
<evidence type="ECO:0000313" key="12">
    <source>
        <dbReference type="EMBL" id="EKU94404.1"/>
    </source>
</evidence>
<feature type="binding site" evidence="9">
    <location>
        <position position="201"/>
    </location>
    <ligand>
        <name>NAD(+)</name>
        <dbReference type="ChEBI" id="CHEBI:57540"/>
    </ligand>
</feature>
<feature type="binding site" evidence="8">
    <location>
        <position position="15"/>
    </location>
    <ligand>
        <name>substrate</name>
    </ligand>
</feature>
<evidence type="ECO:0000256" key="8">
    <source>
        <dbReference type="PIRSR" id="PIRSR000183-2"/>
    </source>
</evidence>
<dbReference type="EMBL" id="AGXA01000002">
    <property type="protein sequence ID" value="EKU94404.1"/>
    <property type="molecule type" value="Genomic_DNA"/>
</dbReference>
<keyword evidence="5 6" id="KW-0520">NAD</keyword>
<feature type="domain" description="Alanine dehydrogenase/pyridine nucleotide transhydrogenase NAD(H)-binding" evidence="10">
    <location>
        <begin position="147"/>
        <end position="296"/>
    </location>
</feature>
<dbReference type="EC" id="1.4.1.1" evidence="3 6"/>
<dbReference type="HOGENOM" id="CLU_003376_3_0_9"/>
<gene>
    <name evidence="12" type="ORF">HMPREF9698_00132</name>
</gene>
<sequence length="369" mass="39527">MIIGVPKEIKNLENRVALTPDNVKVLVDDGHTVLVQSQAGVGSNFNDQAYEEAGAKIETSPADVWKAQMVVKVKEPQEEEYDYFYDGLILFTYLHLANEEKLTKVLADKGVTAIAYETMVKNGKLPLLTPMSEVAGKMAVQAGTKFLEKINGGKGVLIGAVPTVKRSKVGIIGGGVVGENAAKVAHGMGASVTILDLNPERLSELDNIFNGQVETLISNPTTIANTVKESDLIITGVLVPGAKAPVLITEEMVKSMDEGSVIVDIAIDQGGNVETSTHPTLHSDPVYIKHGVIHYAVANIPGAVPRTSTIALTNSTLQYARHLANDGIQAAKEDQTIYTGVNVYQGKVTNEAVAHAFDLEYTELNRLLD</sequence>
<evidence type="ECO:0000256" key="6">
    <source>
        <dbReference type="PIRNR" id="PIRNR000183"/>
    </source>
</evidence>
<reference evidence="12 13" key="1">
    <citation type="submission" date="2012-09" db="EMBL/GenBank/DDBJ databases">
        <title>The Genome Sequence of Alloiococcus otitis ATCC 51267.</title>
        <authorList>
            <consortium name="The Broad Institute Genome Sequencing Platform"/>
            <person name="Earl A."/>
            <person name="Ward D."/>
            <person name="Feldgarden M."/>
            <person name="Gevers D."/>
            <person name="Huys G."/>
            <person name="Walker B."/>
            <person name="Young S.K."/>
            <person name="Zeng Q."/>
            <person name="Gargeya S."/>
            <person name="Fitzgerald M."/>
            <person name="Haas B."/>
            <person name="Abouelleil A."/>
            <person name="Alvarado L."/>
            <person name="Arachchi H.M."/>
            <person name="Berlin A.M."/>
            <person name="Chapman S.B."/>
            <person name="Goldberg J."/>
            <person name="Griggs A."/>
            <person name="Gujja S."/>
            <person name="Hansen M."/>
            <person name="Howarth C."/>
            <person name="Imamovic A."/>
            <person name="Larimer J."/>
            <person name="McCowen C."/>
            <person name="Montmayeur A."/>
            <person name="Murphy C."/>
            <person name="Neiman D."/>
            <person name="Pearson M."/>
            <person name="Priest M."/>
            <person name="Roberts A."/>
            <person name="Saif S."/>
            <person name="Shea T."/>
            <person name="Sisk P."/>
            <person name="Sykes S."/>
            <person name="Wortman J."/>
            <person name="Nusbaum C."/>
            <person name="Birren B."/>
        </authorList>
    </citation>
    <scope>NUCLEOTIDE SEQUENCE [LARGE SCALE GENOMIC DNA]</scope>
    <source>
        <strain evidence="12 13">ATCC 51267</strain>
    </source>
</reference>
<dbReference type="GO" id="GO:0000166">
    <property type="term" value="F:nucleotide binding"/>
    <property type="evidence" value="ECO:0007669"/>
    <property type="project" value="UniProtKB-KW"/>
</dbReference>
<feature type="binding site" evidence="9">
    <location>
        <begin position="265"/>
        <end position="268"/>
    </location>
    <ligand>
        <name>NAD(+)</name>
        <dbReference type="ChEBI" id="CHEBI:57540"/>
    </ligand>
</feature>
<feature type="active site" description="Proton donor/acceptor" evidence="7">
    <location>
        <position position="268"/>
    </location>
</feature>
<evidence type="ECO:0000256" key="5">
    <source>
        <dbReference type="ARBA" id="ARBA00023027"/>
    </source>
</evidence>
<evidence type="ECO:0000256" key="9">
    <source>
        <dbReference type="PIRSR" id="PIRSR000183-3"/>
    </source>
</evidence>
<dbReference type="FunFam" id="3.40.50.720:FF:000049">
    <property type="entry name" value="Alanine dehydrogenase"/>
    <property type="match status" value="1"/>
</dbReference>
<organism evidence="12 13">
    <name type="scientific">Alloiococcus otitis ATCC 51267</name>
    <dbReference type="NCBI Taxonomy" id="883081"/>
    <lineage>
        <taxon>Bacteria</taxon>
        <taxon>Bacillati</taxon>
        <taxon>Bacillota</taxon>
        <taxon>Bacilli</taxon>
        <taxon>Lactobacillales</taxon>
        <taxon>Carnobacteriaceae</taxon>
        <taxon>Alloiococcus</taxon>
    </lineage>
</organism>
<comment type="catalytic activity">
    <reaction evidence="6">
        <text>L-alanine + NAD(+) + H2O = pyruvate + NH4(+) + NADH + H(+)</text>
        <dbReference type="Rhea" id="RHEA:18405"/>
        <dbReference type="ChEBI" id="CHEBI:15361"/>
        <dbReference type="ChEBI" id="CHEBI:15377"/>
        <dbReference type="ChEBI" id="CHEBI:15378"/>
        <dbReference type="ChEBI" id="CHEBI:28938"/>
        <dbReference type="ChEBI" id="CHEBI:57540"/>
        <dbReference type="ChEBI" id="CHEBI:57945"/>
        <dbReference type="ChEBI" id="CHEBI:57972"/>
        <dbReference type="EC" id="1.4.1.1"/>
    </reaction>
</comment>
<dbReference type="PROSITE" id="PS00837">
    <property type="entry name" value="ALADH_PNT_2"/>
    <property type="match status" value="1"/>
</dbReference>
<dbReference type="PANTHER" id="PTHR42795:SF1">
    <property type="entry name" value="ALANINE DEHYDROGENASE"/>
    <property type="match status" value="1"/>
</dbReference>
<dbReference type="Pfam" id="PF01262">
    <property type="entry name" value="AlaDh_PNT_C"/>
    <property type="match status" value="1"/>
</dbReference>
<comment type="pathway">
    <text evidence="1">Amino-acid degradation; L-alanine degradation via dehydrogenase pathway; NH(3) and pyruvate from L-alanine: step 1/1.</text>
</comment>
<dbReference type="SUPFAM" id="SSF52283">
    <property type="entry name" value="Formate/glycerate dehydrogenase catalytic domain-like"/>
    <property type="match status" value="1"/>
</dbReference>
<dbReference type="Pfam" id="PF05222">
    <property type="entry name" value="AlaDh_PNT_N"/>
    <property type="match status" value="1"/>
</dbReference>
<dbReference type="InterPro" id="IPR008141">
    <property type="entry name" value="Ala_DH"/>
</dbReference>
<protein>
    <recommendedName>
        <fullName evidence="3 6">Alanine dehydrogenase</fullName>
        <ecNumber evidence="3 6">1.4.1.1</ecNumber>
    </recommendedName>
</protein>
<dbReference type="STRING" id="883081.HMPREF9698_00132"/>
<feature type="active site" description="Proton donor/acceptor" evidence="7">
    <location>
        <position position="95"/>
    </location>
</feature>
<dbReference type="RefSeq" id="WP_003776300.1">
    <property type="nucleotide sequence ID" value="NZ_JH992957.1"/>
</dbReference>
<evidence type="ECO:0000259" key="10">
    <source>
        <dbReference type="SMART" id="SM01002"/>
    </source>
</evidence>
<dbReference type="AlphaFoldDB" id="K9EB07"/>
<proteinExistence type="inferred from homology"/>
<dbReference type="Proteomes" id="UP000009875">
    <property type="component" value="Unassembled WGS sequence"/>
</dbReference>
<feature type="domain" description="Alanine dehydrogenase/pyridine nucleotide transhydrogenase N-terminal" evidence="11">
    <location>
        <begin position="4"/>
        <end position="135"/>
    </location>
</feature>
<evidence type="ECO:0000256" key="4">
    <source>
        <dbReference type="ARBA" id="ARBA00023002"/>
    </source>
</evidence>
<feature type="binding site" evidence="9">
    <location>
        <position position="218"/>
    </location>
    <ligand>
        <name>NAD(+)</name>
        <dbReference type="ChEBI" id="CHEBI:57540"/>
    </ligand>
</feature>
<feature type="binding site" evidence="9">
    <location>
        <begin position="237"/>
        <end position="238"/>
    </location>
    <ligand>
        <name>NAD(+)</name>
        <dbReference type="ChEBI" id="CHEBI:57540"/>
    </ligand>
</feature>
<dbReference type="InterPro" id="IPR008143">
    <property type="entry name" value="Ala_DH/PNT_CS2"/>
</dbReference>
<evidence type="ECO:0000259" key="11">
    <source>
        <dbReference type="SMART" id="SM01003"/>
    </source>
</evidence>
<dbReference type="Gene3D" id="3.40.50.720">
    <property type="entry name" value="NAD(P)-binding Rossmann-like Domain"/>
    <property type="match status" value="2"/>
</dbReference>
<name>K9EB07_9LACT</name>
<keyword evidence="13" id="KW-1185">Reference proteome</keyword>
<dbReference type="PATRIC" id="fig|883081.3.peg.135"/>
<dbReference type="OrthoDB" id="9804592at2"/>
<dbReference type="PANTHER" id="PTHR42795">
    <property type="entry name" value="ALANINE DEHYDROGENASE"/>
    <property type="match status" value="1"/>
</dbReference>
<dbReference type="NCBIfam" id="TIGR00518">
    <property type="entry name" value="alaDH"/>
    <property type="match status" value="1"/>
</dbReference>
<dbReference type="InterPro" id="IPR007698">
    <property type="entry name" value="AlaDH/PNT_NAD(H)-bd"/>
</dbReference>
<evidence type="ECO:0000256" key="2">
    <source>
        <dbReference type="ARBA" id="ARBA00005689"/>
    </source>
</evidence>
<evidence type="ECO:0000256" key="1">
    <source>
        <dbReference type="ARBA" id="ARBA00005206"/>
    </source>
</evidence>
<dbReference type="InterPro" id="IPR007886">
    <property type="entry name" value="AlaDH/PNT_N"/>
</dbReference>
<dbReference type="InterPro" id="IPR036291">
    <property type="entry name" value="NAD(P)-bd_dom_sf"/>
</dbReference>
<feature type="binding site" evidence="9">
    <location>
        <position position="196"/>
    </location>
    <ligand>
        <name>NAD(+)</name>
        <dbReference type="ChEBI" id="CHEBI:57540"/>
    </ligand>
</feature>
<feature type="binding site" evidence="8">
    <location>
        <position position="74"/>
    </location>
    <ligand>
        <name>substrate</name>
    </ligand>
</feature>
<dbReference type="eggNOG" id="COG0686">
    <property type="taxonomic scope" value="Bacteria"/>
</dbReference>
<dbReference type="SUPFAM" id="SSF51735">
    <property type="entry name" value="NAD(P)-binding Rossmann-fold domains"/>
    <property type="match status" value="1"/>
</dbReference>
<keyword evidence="4 6" id="KW-0560">Oxidoreductase</keyword>
<dbReference type="UniPathway" id="UPA00527">
    <property type="reaction ID" value="UER00585"/>
</dbReference>
<evidence type="ECO:0000313" key="13">
    <source>
        <dbReference type="Proteomes" id="UP000009875"/>
    </source>
</evidence>
<dbReference type="GO" id="GO:0005886">
    <property type="term" value="C:plasma membrane"/>
    <property type="evidence" value="ECO:0007669"/>
    <property type="project" value="TreeGrafter"/>
</dbReference>
<dbReference type="GO" id="GO:0000286">
    <property type="term" value="F:alanine dehydrogenase activity"/>
    <property type="evidence" value="ECO:0007669"/>
    <property type="project" value="UniProtKB-UniRule"/>
</dbReference>
<comment type="similarity">
    <text evidence="2 6">Belongs to the AlaDH/PNT family.</text>
</comment>
<dbReference type="GO" id="GO:0042853">
    <property type="term" value="P:L-alanine catabolic process"/>
    <property type="evidence" value="ECO:0007669"/>
    <property type="project" value="UniProtKB-UniPathway"/>
</dbReference>
<evidence type="ECO:0000256" key="7">
    <source>
        <dbReference type="PIRSR" id="PIRSR000183-1"/>
    </source>
</evidence>
<dbReference type="SMART" id="SM01002">
    <property type="entry name" value="AlaDh_PNT_C"/>
    <property type="match status" value="1"/>
</dbReference>
<dbReference type="SMART" id="SM01003">
    <property type="entry name" value="AlaDh_PNT_N"/>
    <property type="match status" value="1"/>
</dbReference>
<comment type="caution">
    <text evidence="12">The sequence shown here is derived from an EMBL/GenBank/DDBJ whole genome shotgun (WGS) entry which is preliminary data.</text>
</comment>
<keyword evidence="9" id="KW-0547">Nucleotide-binding</keyword>
<feature type="binding site" evidence="9">
    <location>
        <position position="132"/>
    </location>
    <ligand>
        <name>NAD(+)</name>
        <dbReference type="ChEBI" id="CHEBI:57540"/>
    </ligand>
</feature>
<accession>K9EB07</accession>
<dbReference type="PIRSF" id="PIRSF000183">
    <property type="entry name" value="Alanine_dh"/>
    <property type="match status" value="1"/>
</dbReference>
<evidence type="ECO:0000256" key="3">
    <source>
        <dbReference type="ARBA" id="ARBA00012897"/>
    </source>
</evidence>